<comment type="similarity">
    <text evidence="1 3">Belongs to the type-B carboxylesterase/lipase family.</text>
</comment>
<keyword evidence="6" id="KW-1185">Reference proteome</keyword>
<dbReference type="InterPro" id="IPR050654">
    <property type="entry name" value="AChE-related_enzymes"/>
</dbReference>
<dbReference type="Gene3D" id="3.40.50.1820">
    <property type="entry name" value="alpha/beta hydrolase"/>
    <property type="match status" value="1"/>
</dbReference>
<dbReference type="EMBL" id="FNVA01000009">
    <property type="protein sequence ID" value="SEG68802.1"/>
    <property type="molecule type" value="Genomic_DNA"/>
</dbReference>
<dbReference type="Proteomes" id="UP000236728">
    <property type="component" value="Unassembled WGS sequence"/>
</dbReference>
<sequence>MRLSASLLALAAVSLPVLTLCAQHPDAKPRPSSDGLTAPTLQGAVHGQPAAHATRSFLGIPYAAPPVGPRRWQPPQPAMARNGVLDASQFGHHCYQFGGFEDMIFQDSGPSEDCLTLNIWTPSNARPGAKLPVMIWIHGGGYTGGGSSEPRHDAAALASHGVIVVTLNYRLGMLGFFTHPALVAESVHHAAGNYGLMDQAAAIKWVRDNIAGFGGDAKNLTVFGESAGSFSVSSLIVSPISKGMISRAIGESGASFQNRALPFGTLAERATHDAAEARRVLGTDDLAALRAISADDLVAHKEFDVSRAFPPDVDGYFLPDSVPNLYAHGQEMHIPMLAGWNNDEIRAGIVKGTPHPGIDAFIAMVTKGFGPNADAVLKVYPHATDAEAIRSIGDLGDDNFIVYSTWAWLEAHAETGAPVYRYRLDLAAPDSKFHAGQGAFHSDDIEYVFGSLDSRPGSTWRPEDRALTEQMMRYWTNFARTGDPNGKGLPAWPRYDAKTGWSAMHLDATSAARPDDLRERYLLLQRIYSIAPVPAAPDSSRIVSGKAK</sequence>
<evidence type="ECO:0000256" key="2">
    <source>
        <dbReference type="ARBA" id="ARBA00022801"/>
    </source>
</evidence>
<keyword evidence="2 3" id="KW-0378">Hydrolase</keyword>
<protein>
    <recommendedName>
        <fullName evidence="3">Carboxylic ester hydrolase</fullName>
        <ecNumber evidence="3">3.1.1.-</ecNumber>
    </recommendedName>
</protein>
<dbReference type="RefSeq" id="WP_103935129.1">
    <property type="nucleotide sequence ID" value="NZ_FNVA01000009.1"/>
</dbReference>
<gene>
    <name evidence="5" type="ORF">SAMN05421819_4280</name>
</gene>
<reference evidence="5 6" key="1">
    <citation type="submission" date="2016-10" db="EMBL/GenBank/DDBJ databases">
        <authorList>
            <person name="de Groot N.N."/>
        </authorList>
    </citation>
    <scope>NUCLEOTIDE SEQUENCE [LARGE SCALE GENOMIC DNA]</scope>
    <source>
        <strain evidence="5 6">DSM 22489</strain>
    </source>
</reference>
<dbReference type="EC" id="3.1.1.-" evidence="3"/>
<evidence type="ECO:0000313" key="5">
    <source>
        <dbReference type="EMBL" id="SEG68802.1"/>
    </source>
</evidence>
<proteinExistence type="inferred from homology"/>
<dbReference type="Pfam" id="PF00135">
    <property type="entry name" value="COesterase"/>
    <property type="match status" value="1"/>
</dbReference>
<keyword evidence="3" id="KW-0732">Signal</keyword>
<dbReference type="PANTHER" id="PTHR43918:SF4">
    <property type="entry name" value="CARBOXYLIC ESTER HYDROLASE"/>
    <property type="match status" value="1"/>
</dbReference>
<organism evidence="5 6">
    <name type="scientific">Bryocella elongata</name>
    <dbReference type="NCBI Taxonomy" id="863522"/>
    <lineage>
        <taxon>Bacteria</taxon>
        <taxon>Pseudomonadati</taxon>
        <taxon>Acidobacteriota</taxon>
        <taxon>Terriglobia</taxon>
        <taxon>Terriglobales</taxon>
        <taxon>Acidobacteriaceae</taxon>
        <taxon>Bryocella</taxon>
    </lineage>
</organism>
<dbReference type="OrthoDB" id="9775851at2"/>
<evidence type="ECO:0000256" key="3">
    <source>
        <dbReference type="RuleBase" id="RU361235"/>
    </source>
</evidence>
<dbReference type="InterPro" id="IPR029058">
    <property type="entry name" value="AB_hydrolase_fold"/>
</dbReference>
<name>A0A1H6C7A7_9BACT</name>
<dbReference type="PROSITE" id="PS00941">
    <property type="entry name" value="CARBOXYLESTERASE_B_2"/>
    <property type="match status" value="1"/>
</dbReference>
<feature type="domain" description="Carboxylesterase type B" evidence="4">
    <location>
        <begin position="40"/>
        <end position="499"/>
    </location>
</feature>
<dbReference type="GO" id="GO:0052689">
    <property type="term" value="F:carboxylic ester hydrolase activity"/>
    <property type="evidence" value="ECO:0007669"/>
    <property type="project" value="TreeGrafter"/>
</dbReference>
<dbReference type="SUPFAM" id="SSF53474">
    <property type="entry name" value="alpha/beta-Hydrolases"/>
    <property type="match status" value="1"/>
</dbReference>
<evidence type="ECO:0000313" key="6">
    <source>
        <dbReference type="Proteomes" id="UP000236728"/>
    </source>
</evidence>
<feature type="signal peptide" evidence="3">
    <location>
        <begin position="1"/>
        <end position="22"/>
    </location>
</feature>
<dbReference type="InterPro" id="IPR002018">
    <property type="entry name" value="CarbesteraseB"/>
</dbReference>
<dbReference type="PANTHER" id="PTHR43918">
    <property type="entry name" value="ACETYLCHOLINESTERASE"/>
    <property type="match status" value="1"/>
</dbReference>
<dbReference type="PROSITE" id="PS00122">
    <property type="entry name" value="CARBOXYLESTERASE_B_1"/>
    <property type="match status" value="1"/>
</dbReference>
<feature type="chain" id="PRO_5009029618" description="Carboxylic ester hydrolase" evidence="3">
    <location>
        <begin position="23"/>
        <end position="548"/>
    </location>
</feature>
<accession>A0A1H6C7A7</accession>
<evidence type="ECO:0000259" key="4">
    <source>
        <dbReference type="Pfam" id="PF00135"/>
    </source>
</evidence>
<dbReference type="AlphaFoldDB" id="A0A1H6C7A7"/>
<evidence type="ECO:0000256" key="1">
    <source>
        <dbReference type="ARBA" id="ARBA00005964"/>
    </source>
</evidence>
<dbReference type="InterPro" id="IPR019826">
    <property type="entry name" value="Carboxylesterase_B_AS"/>
</dbReference>
<dbReference type="InterPro" id="IPR019819">
    <property type="entry name" value="Carboxylesterase_B_CS"/>
</dbReference>